<dbReference type="PANTHER" id="PTHR23087:SF12">
    <property type="entry name" value="NON-HISTONE CHROMOSOMAL PROTEIN HMG-14"/>
    <property type="match status" value="1"/>
</dbReference>
<organism evidence="6 7">
    <name type="scientific">Monodon monoceros</name>
    <name type="common">Narwhal</name>
    <name type="synonym">Ceratodon monodon</name>
    <dbReference type="NCBI Taxonomy" id="40151"/>
    <lineage>
        <taxon>Eukaryota</taxon>
        <taxon>Metazoa</taxon>
        <taxon>Chordata</taxon>
        <taxon>Craniata</taxon>
        <taxon>Vertebrata</taxon>
        <taxon>Euteleostomi</taxon>
        <taxon>Mammalia</taxon>
        <taxon>Eutheria</taxon>
        <taxon>Laurasiatheria</taxon>
        <taxon>Artiodactyla</taxon>
        <taxon>Whippomorpha</taxon>
        <taxon>Cetacea</taxon>
        <taxon>Odontoceti</taxon>
        <taxon>Monodontidae</taxon>
        <taxon>Monodon</taxon>
    </lineage>
</organism>
<keyword evidence="4" id="KW-0539">Nucleus</keyword>
<comment type="similarity">
    <text evidence="2">Belongs to the HMGN family.</text>
</comment>
<keyword evidence="3" id="KW-0238">DNA-binding</keyword>
<comment type="subcellular location">
    <subcellularLocation>
        <location evidence="1">Nucleus</location>
    </subcellularLocation>
</comment>
<gene>
    <name evidence="6" type="ORF">EI555_002163</name>
</gene>
<dbReference type="SMART" id="SM00527">
    <property type="entry name" value="HMG17"/>
    <property type="match status" value="1"/>
</dbReference>
<proteinExistence type="inferred from homology"/>
<evidence type="ECO:0000256" key="5">
    <source>
        <dbReference type="SAM" id="MobiDB-lite"/>
    </source>
</evidence>
<dbReference type="GO" id="GO:0005634">
    <property type="term" value="C:nucleus"/>
    <property type="evidence" value="ECO:0007669"/>
    <property type="project" value="UniProtKB-SubCell"/>
</dbReference>
<dbReference type="GO" id="GO:0031492">
    <property type="term" value="F:nucleosomal DNA binding"/>
    <property type="evidence" value="ECO:0007669"/>
    <property type="project" value="InterPro"/>
</dbReference>
<evidence type="ECO:0000313" key="6">
    <source>
        <dbReference type="EMBL" id="TKC44076.1"/>
    </source>
</evidence>
<name>A0A4U1F621_MONMO</name>
<evidence type="ECO:0000256" key="3">
    <source>
        <dbReference type="ARBA" id="ARBA00023125"/>
    </source>
</evidence>
<dbReference type="EMBL" id="RWIC01000418">
    <property type="protein sequence ID" value="TKC44076.1"/>
    <property type="molecule type" value="Genomic_DNA"/>
</dbReference>
<dbReference type="Proteomes" id="UP000308365">
    <property type="component" value="Unassembled WGS sequence"/>
</dbReference>
<sequence length="101" mass="10964">MPERKPGSTEGAAKEEPKRISARLLAKPAPAKVETQPQKPAGKNESSDKKVQTQGKRRAKEKQAEAANQETKEDVPAENGETKNEDSPAFDEAGEKEAKSH</sequence>
<dbReference type="InterPro" id="IPR000079">
    <property type="entry name" value="HMGN_fam"/>
</dbReference>
<accession>A0A4U1F621</accession>
<evidence type="ECO:0000313" key="7">
    <source>
        <dbReference type="Proteomes" id="UP000308365"/>
    </source>
</evidence>
<dbReference type="PANTHER" id="PTHR23087">
    <property type="entry name" value="NONHISTONE CHROMOSOMAL PROTEIN HMG"/>
    <property type="match status" value="1"/>
</dbReference>
<feature type="compositionally biased region" description="Basic and acidic residues" evidence="5">
    <location>
        <begin position="70"/>
        <end position="86"/>
    </location>
</feature>
<reference evidence="7" key="1">
    <citation type="journal article" date="2019" name="IScience">
        <title>Narwhal Genome Reveals Long-Term Low Genetic Diversity despite Current Large Abundance Size.</title>
        <authorList>
            <person name="Westbury M.V."/>
            <person name="Petersen B."/>
            <person name="Garde E."/>
            <person name="Heide-Jorgensen M.P."/>
            <person name="Lorenzen E.D."/>
        </authorList>
    </citation>
    <scope>NUCLEOTIDE SEQUENCE [LARGE SCALE GENOMIC DNA]</scope>
</reference>
<feature type="region of interest" description="Disordered" evidence="5">
    <location>
        <begin position="1"/>
        <end position="101"/>
    </location>
</feature>
<dbReference type="AlphaFoldDB" id="A0A4U1F621"/>
<evidence type="ECO:0000256" key="4">
    <source>
        <dbReference type="ARBA" id="ARBA00023242"/>
    </source>
</evidence>
<evidence type="ECO:0000256" key="1">
    <source>
        <dbReference type="ARBA" id="ARBA00004123"/>
    </source>
</evidence>
<evidence type="ECO:0008006" key="8">
    <source>
        <dbReference type="Google" id="ProtNLM"/>
    </source>
</evidence>
<evidence type="ECO:0000256" key="2">
    <source>
        <dbReference type="ARBA" id="ARBA00007696"/>
    </source>
</evidence>
<feature type="compositionally biased region" description="Basic and acidic residues" evidence="5">
    <location>
        <begin position="1"/>
        <end position="19"/>
    </location>
</feature>
<dbReference type="Pfam" id="PF01101">
    <property type="entry name" value="HMG14_17"/>
    <property type="match status" value="1"/>
</dbReference>
<dbReference type="GO" id="GO:0006325">
    <property type="term" value="P:chromatin organization"/>
    <property type="evidence" value="ECO:0007669"/>
    <property type="project" value="TreeGrafter"/>
</dbReference>
<dbReference type="GO" id="GO:0000785">
    <property type="term" value="C:chromatin"/>
    <property type="evidence" value="ECO:0007669"/>
    <property type="project" value="InterPro"/>
</dbReference>
<comment type="caution">
    <text evidence="6">The sequence shown here is derived from an EMBL/GenBank/DDBJ whole genome shotgun (WGS) entry which is preliminary data.</text>
</comment>
<dbReference type="PRINTS" id="PR00925">
    <property type="entry name" value="NONHISHMG17"/>
</dbReference>
<protein>
    <recommendedName>
        <fullName evidence="8">High mobility group nucleosome-binding domain-containing protein 3</fullName>
    </recommendedName>
</protein>